<dbReference type="Proteomes" id="UP000199158">
    <property type="component" value="Unassembled WGS sequence"/>
</dbReference>
<dbReference type="InterPro" id="IPR050555">
    <property type="entry name" value="Bact_Solute-Bind_Prot2"/>
</dbReference>
<evidence type="ECO:0000313" key="5">
    <source>
        <dbReference type="EMBL" id="SEM85753.1"/>
    </source>
</evidence>
<dbReference type="OrthoDB" id="9814427at2"/>
<dbReference type="STRING" id="474960.SAMN05216180_2070"/>
<accession>A0A1H8BSI1</accession>
<protein>
    <submittedName>
        <fullName evidence="5">Monosaccharide ABC transporter substrate-binding protein, CUT2 family</fullName>
    </submittedName>
</protein>
<dbReference type="RefSeq" id="WP_092754266.1">
    <property type="nucleotide sequence ID" value="NZ_FOCG01000001.1"/>
</dbReference>
<evidence type="ECO:0000256" key="3">
    <source>
        <dbReference type="SAM" id="SignalP"/>
    </source>
</evidence>
<dbReference type="SUPFAM" id="SSF53822">
    <property type="entry name" value="Periplasmic binding protein-like I"/>
    <property type="match status" value="1"/>
</dbReference>
<feature type="domain" description="Periplasmic binding protein" evidence="4">
    <location>
        <begin position="52"/>
        <end position="306"/>
    </location>
</feature>
<dbReference type="GO" id="GO:0030288">
    <property type="term" value="C:outer membrane-bounded periplasmic space"/>
    <property type="evidence" value="ECO:0007669"/>
    <property type="project" value="TreeGrafter"/>
</dbReference>
<dbReference type="EMBL" id="FOCG01000001">
    <property type="protein sequence ID" value="SEM85753.1"/>
    <property type="molecule type" value="Genomic_DNA"/>
</dbReference>
<comment type="similarity">
    <text evidence="2">Belongs to the bacterial solute-binding protein 2 family.</text>
</comment>
<dbReference type="GO" id="GO:0030246">
    <property type="term" value="F:carbohydrate binding"/>
    <property type="evidence" value="ECO:0007669"/>
    <property type="project" value="TreeGrafter"/>
</dbReference>
<keyword evidence="3" id="KW-0732">Signal</keyword>
<sequence length="338" mass="36162">MKKILALVLAALMVMSMASCGSPASSSAAPSESTPASDAPTESAPAKDLHFVYVSPLLAHPVWLLAKEGFDQACTELGIQGDWVGPQNISPEEMAKLIETAVAQKADAIITQGLVPAAPVKLATEAGIPVLVVDSDIPDVDRLAFFGKDVDIQAKLLLDAAEEKLGKDKPIKCSIQVAALNYQIAHDQIDAIKKAFEAHTAGFEVVNITESKSDKMKATTEWQNTFKAYPDVNLAINLAAEAGPACAKVVEEMGIGEKVAVYGVDDVEETLDLIRKGGLDGTVATSFYNYGYQAAYWLYQNITEGKKPKMILNDAGTIMITKDNVENYSDALKVKVDL</sequence>
<dbReference type="AlphaFoldDB" id="A0A1H8BSI1"/>
<evidence type="ECO:0000313" key="6">
    <source>
        <dbReference type="Proteomes" id="UP000199158"/>
    </source>
</evidence>
<dbReference type="InterPro" id="IPR025997">
    <property type="entry name" value="SBP_2_dom"/>
</dbReference>
<comment type="subcellular location">
    <subcellularLocation>
        <location evidence="1">Cell envelope</location>
    </subcellularLocation>
</comment>
<dbReference type="Pfam" id="PF13407">
    <property type="entry name" value="Peripla_BP_4"/>
    <property type="match status" value="1"/>
</dbReference>
<dbReference type="PROSITE" id="PS51257">
    <property type="entry name" value="PROKAR_LIPOPROTEIN"/>
    <property type="match status" value="1"/>
</dbReference>
<evidence type="ECO:0000256" key="1">
    <source>
        <dbReference type="ARBA" id="ARBA00004196"/>
    </source>
</evidence>
<evidence type="ECO:0000256" key="2">
    <source>
        <dbReference type="ARBA" id="ARBA00007639"/>
    </source>
</evidence>
<keyword evidence="6" id="KW-1185">Reference proteome</keyword>
<dbReference type="PANTHER" id="PTHR30036">
    <property type="entry name" value="D-XYLOSE-BINDING PERIPLASMIC PROTEIN"/>
    <property type="match status" value="1"/>
</dbReference>
<proteinExistence type="inferred from homology"/>
<organism evidence="5 6">
    <name type="scientific">Hydrogenoanaerobacterium saccharovorans</name>
    <dbReference type="NCBI Taxonomy" id="474960"/>
    <lineage>
        <taxon>Bacteria</taxon>
        <taxon>Bacillati</taxon>
        <taxon>Bacillota</taxon>
        <taxon>Clostridia</taxon>
        <taxon>Eubacteriales</taxon>
        <taxon>Oscillospiraceae</taxon>
        <taxon>Hydrogenoanaerobacterium</taxon>
    </lineage>
</organism>
<feature type="chain" id="PRO_5039053875" evidence="3">
    <location>
        <begin position="22"/>
        <end position="338"/>
    </location>
</feature>
<gene>
    <name evidence="5" type="ORF">SAMN05216180_2070</name>
</gene>
<dbReference type="PANTHER" id="PTHR30036:SF7">
    <property type="entry name" value="ABC TRANSPORTER PERIPLASMIC-BINDING PROTEIN YPHF"/>
    <property type="match status" value="1"/>
</dbReference>
<feature type="signal peptide" evidence="3">
    <location>
        <begin position="1"/>
        <end position="21"/>
    </location>
</feature>
<evidence type="ECO:0000259" key="4">
    <source>
        <dbReference type="Pfam" id="PF13407"/>
    </source>
</evidence>
<reference evidence="5 6" key="1">
    <citation type="submission" date="2016-10" db="EMBL/GenBank/DDBJ databases">
        <authorList>
            <person name="de Groot N.N."/>
        </authorList>
    </citation>
    <scope>NUCLEOTIDE SEQUENCE [LARGE SCALE GENOMIC DNA]</scope>
    <source>
        <strain evidence="5 6">CGMCC 1.5070</strain>
    </source>
</reference>
<name>A0A1H8BSI1_9FIRM</name>
<dbReference type="Gene3D" id="3.40.50.2300">
    <property type="match status" value="2"/>
</dbReference>
<dbReference type="InterPro" id="IPR028082">
    <property type="entry name" value="Peripla_BP_I"/>
</dbReference>